<keyword evidence="2" id="KW-0067">ATP-binding</keyword>
<evidence type="ECO:0000256" key="2">
    <source>
        <dbReference type="ARBA" id="ARBA00022840"/>
    </source>
</evidence>
<dbReference type="GO" id="GO:0005524">
    <property type="term" value="F:ATP binding"/>
    <property type="evidence" value="ECO:0007669"/>
    <property type="project" value="UniProtKB-KW"/>
</dbReference>
<dbReference type="AlphaFoldDB" id="A0A0N9NBF4"/>
<reference evidence="6 7" key="2">
    <citation type="journal article" date="2017" name="Int. J. Syst. Evol. Microbiol.">
        <title>Gordonia phthalatica sp. nov., a di-n-butyl phthalate-degrading bacterium isolated from activated sludge.</title>
        <authorList>
            <person name="Jin D."/>
            <person name="Kong X."/>
            <person name="Jia M."/>
            <person name="Yu X."/>
            <person name="Wang X."/>
            <person name="Zhuang X."/>
            <person name="Deng Y."/>
            <person name="Bai Z."/>
        </authorList>
    </citation>
    <scope>NUCLEOTIDE SEQUENCE [LARGE SCALE GENOMIC DNA]</scope>
    <source>
        <strain evidence="6 7">QH-11</strain>
    </source>
</reference>
<keyword evidence="4" id="KW-0804">Transcription</keyword>
<dbReference type="InterPro" id="IPR029016">
    <property type="entry name" value="GAF-like_dom_sf"/>
</dbReference>
<protein>
    <submittedName>
        <fullName evidence="6">Fis family transcriptional regulator</fullName>
    </submittedName>
</protein>
<dbReference type="KEGG" id="goq:ACH46_16230"/>
<evidence type="ECO:0000256" key="1">
    <source>
        <dbReference type="ARBA" id="ARBA00022741"/>
    </source>
</evidence>
<proteinExistence type="predicted"/>
<dbReference type="SUPFAM" id="SSF46689">
    <property type="entry name" value="Homeodomain-like"/>
    <property type="match status" value="1"/>
</dbReference>
<name>A0A0N9NBF4_9ACTN</name>
<accession>A0A0N9NBF4</accession>
<dbReference type="Proteomes" id="UP000063789">
    <property type="component" value="Chromosome"/>
</dbReference>
<keyword evidence="7" id="KW-1185">Reference proteome</keyword>
<evidence type="ECO:0000313" key="6">
    <source>
        <dbReference type="EMBL" id="ALG85744.1"/>
    </source>
</evidence>
<dbReference type="Gene3D" id="1.10.10.60">
    <property type="entry name" value="Homeodomain-like"/>
    <property type="match status" value="1"/>
</dbReference>
<dbReference type="InterPro" id="IPR002078">
    <property type="entry name" value="Sigma_54_int"/>
</dbReference>
<sequence length="536" mass="56675">MTTQLPQRDVIAASWRRVQSSGLEPDDRPVPTLSDIAAADPLLDAARPVLARAAEVLGGTKTALLLVDDQSRMVARVSADTTLERHLADSGAVDGAAFDEEAMGTTALGTTAEVRGDLVINGGEHYLEQFRKLSCFGRPIIHPATRRVAGVICMTEIAPRINPLSVPLVRGLVDDIAERLLNRSHAEHRAVVAAFEKASRRRDVAVAAVGDDLQLTNTLAAGLLGPGDFGTLRMMVHEGSTRDRTITLVSGIVADVAVDRLPGVRHAAVFRLRPRLDHDQASVLAAPTTIDVASIAICGEPGTGRSSRAEALVPADRVLLDVAARLLDGTVPDLAGAIREARSRETGLVIDGADLLDDRSLRLLQTAIATYEPGRPPIVVISEPATGGSSSLAAVLGRCRSRITLPPLRQRTSEIAAIGQQLVERIDSQLELGSDAADALVCQEWPGNLTELSIVLDEAAAAVLARGSRLVTAADLPAEYRGSTRASRLMGMEQAERQAIIDALDASAGNKSHAAKALGVSRTTLYARIRALGIGR</sequence>
<dbReference type="EMBL" id="CP011853">
    <property type="protein sequence ID" value="ALG85744.1"/>
    <property type="molecule type" value="Genomic_DNA"/>
</dbReference>
<organism evidence="6 7">
    <name type="scientific">Gordonia phthalatica</name>
    <dbReference type="NCBI Taxonomy" id="1136941"/>
    <lineage>
        <taxon>Bacteria</taxon>
        <taxon>Bacillati</taxon>
        <taxon>Actinomycetota</taxon>
        <taxon>Actinomycetes</taxon>
        <taxon>Mycobacteriales</taxon>
        <taxon>Gordoniaceae</taxon>
        <taxon>Gordonia</taxon>
    </lineage>
</organism>
<feature type="domain" description="Sigma-54 factor interaction" evidence="5">
    <location>
        <begin position="403"/>
        <end position="461"/>
    </location>
</feature>
<evidence type="ECO:0000256" key="3">
    <source>
        <dbReference type="ARBA" id="ARBA00023015"/>
    </source>
</evidence>
<keyword evidence="3" id="KW-0805">Transcription regulation</keyword>
<dbReference type="InterPro" id="IPR027417">
    <property type="entry name" value="P-loop_NTPase"/>
</dbReference>
<gene>
    <name evidence="6" type="ORF">ACH46_16230</name>
</gene>
<evidence type="ECO:0000256" key="4">
    <source>
        <dbReference type="ARBA" id="ARBA00023163"/>
    </source>
</evidence>
<reference evidence="7" key="1">
    <citation type="submission" date="2015-06" db="EMBL/GenBank/DDBJ databases">
        <title>Complete genome sequence and metabolic analysis of phthalate degradation pathway in Gordonia sp. QH-11.</title>
        <authorList>
            <person name="Jin D."/>
            <person name="Kong X."/>
            <person name="Bai Z."/>
        </authorList>
    </citation>
    <scope>NUCLEOTIDE SEQUENCE [LARGE SCALE GENOMIC DNA]</scope>
    <source>
        <strain evidence="7">QH-11</strain>
    </source>
</reference>
<dbReference type="PRINTS" id="PR01590">
    <property type="entry name" value="HTHFIS"/>
</dbReference>
<dbReference type="PANTHER" id="PTHR32071">
    <property type="entry name" value="TRANSCRIPTIONAL REGULATORY PROTEIN"/>
    <property type="match status" value="1"/>
</dbReference>
<keyword evidence="1" id="KW-0547">Nucleotide-binding</keyword>
<evidence type="ECO:0000313" key="7">
    <source>
        <dbReference type="Proteomes" id="UP000063789"/>
    </source>
</evidence>
<dbReference type="SUPFAM" id="SSF52540">
    <property type="entry name" value="P-loop containing nucleoside triphosphate hydrolases"/>
    <property type="match status" value="1"/>
</dbReference>
<dbReference type="InterPro" id="IPR058031">
    <property type="entry name" value="AAA_lid_NorR"/>
</dbReference>
<dbReference type="InterPro" id="IPR009057">
    <property type="entry name" value="Homeodomain-like_sf"/>
</dbReference>
<dbReference type="GO" id="GO:0006355">
    <property type="term" value="P:regulation of DNA-templated transcription"/>
    <property type="evidence" value="ECO:0007669"/>
    <property type="project" value="InterPro"/>
</dbReference>
<dbReference type="Gene3D" id="1.10.8.60">
    <property type="match status" value="1"/>
</dbReference>
<dbReference type="RefSeq" id="WP_062393835.1">
    <property type="nucleotide sequence ID" value="NZ_CP011853.1"/>
</dbReference>
<dbReference type="InterPro" id="IPR002197">
    <property type="entry name" value="HTH_Fis"/>
</dbReference>
<dbReference type="PROSITE" id="PS50045">
    <property type="entry name" value="SIGMA54_INTERACT_4"/>
    <property type="match status" value="1"/>
</dbReference>
<dbReference type="GO" id="GO:0043565">
    <property type="term" value="F:sequence-specific DNA binding"/>
    <property type="evidence" value="ECO:0007669"/>
    <property type="project" value="InterPro"/>
</dbReference>
<dbReference type="Pfam" id="PF02954">
    <property type="entry name" value="HTH_8"/>
    <property type="match status" value="1"/>
</dbReference>
<dbReference type="Pfam" id="PF25601">
    <property type="entry name" value="AAA_lid_14"/>
    <property type="match status" value="1"/>
</dbReference>
<dbReference type="PATRIC" id="fig|1136941.3.peg.3319"/>
<evidence type="ECO:0000259" key="5">
    <source>
        <dbReference type="PROSITE" id="PS50045"/>
    </source>
</evidence>
<dbReference type="Gene3D" id="3.30.450.40">
    <property type="match status" value="1"/>
</dbReference>
<dbReference type="STRING" id="1136941.ACH46_16230"/>